<accession>A0A183AKD4</accession>
<reference evidence="3" key="1">
    <citation type="submission" date="2016-06" db="UniProtKB">
        <authorList>
            <consortium name="WormBaseParasite"/>
        </authorList>
    </citation>
    <scope>IDENTIFICATION</scope>
</reference>
<reference evidence="1 2" key="2">
    <citation type="submission" date="2018-11" db="EMBL/GenBank/DDBJ databases">
        <authorList>
            <consortium name="Pathogen Informatics"/>
        </authorList>
    </citation>
    <scope>NUCLEOTIDE SEQUENCE [LARGE SCALE GENOMIC DNA]</scope>
    <source>
        <strain evidence="1 2">Egypt</strain>
    </source>
</reference>
<sequence>MEEKTVMNVPIVLQIPLRTLLQGIPKNPKPKGYGIILRWKDS</sequence>
<keyword evidence="2" id="KW-1185">Reference proteome</keyword>
<organism evidence="3">
    <name type="scientific">Echinostoma caproni</name>
    <dbReference type="NCBI Taxonomy" id="27848"/>
    <lineage>
        <taxon>Eukaryota</taxon>
        <taxon>Metazoa</taxon>
        <taxon>Spiralia</taxon>
        <taxon>Lophotrochozoa</taxon>
        <taxon>Platyhelminthes</taxon>
        <taxon>Trematoda</taxon>
        <taxon>Digenea</taxon>
        <taxon>Plagiorchiida</taxon>
        <taxon>Echinostomata</taxon>
        <taxon>Echinostomatoidea</taxon>
        <taxon>Echinostomatidae</taxon>
        <taxon>Echinostoma</taxon>
    </lineage>
</organism>
<evidence type="ECO:0000313" key="2">
    <source>
        <dbReference type="Proteomes" id="UP000272942"/>
    </source>
</evidence>
<evidence type="ECO:0000313" key="1">
    <source>
        <dbReference type="EMBL" id="VDP81054.1"/>
    </source>
</evidence>
<protein>
    <submittedName>
        <fullName evidence="1 3">Uncharacterized protein</fullName>
    </submittedName>
</protein>
<gene>
    <name evidence="1" type="ORF">ECPE_LOCUS7418</name>
</gene>
<dbReference type="WBParaSite" id="ECPE_0000743501-mRNA-1">
    <property type="protein sequence ID" value="ECPE_0000743501-mRNA-1"/>
    <property type="gene ID" value="ECPE_0000743501"/>
</dbReference>
<name>A0A183AKD4_9TREM</name>
<dbReference type="Proteomes" id="UP000272942">
    <property type="component" value="Unassembled WGS sequence"/>
</dbReference>
<proteinExistence type="predicted"/>
<evidence type="ECO:0000313" key="3">
    <source>
        <dbReference type="WBParaSite" id="ECPE_0000743501-mRNA-1"/>
    </source>
</evidence>
<dbReference type="AlphaFoldDB" id="A0A183AKD4"/>
<dbReference type="EMBL" id="UZAN01044571">
    <property type="protein sequence ID" value="VDP81054.1"/>
    <property type="molecule type" value="Genomic_DNA"/>
</dbReference>